<keyword evidence="10" id="KW-1185">Reference proteome</keyword>
<feature type="modified residue" description="4-aspartylphosphate" evidence="5">
    <location>
        <position position="53"/>
    </location>
</feature>
<dbReference type="PROSITE" id="PS50110">
    <property type="entry name" value="RESPONSE_REGULATORY"/>
    <property type="match status" value="1"/>
</dbReference>
<dbReference type="Pfam" id="PF00072">
    <property type="entry name" value="Response_reg"/>
    <property type="match status" value="1"/>
</dbReference>
<gene>
    <name evidence="9" type="ORF">DFQ59_10730</name>
</gene>
<evidence type="ECO:0000313" key="10">
    <source>
        <dbReference type="Proteomes" id="UP000252707"/>
    </source>
</evidence>
<evidence type="ECO:0000256" key="1">
    <source>
        <dbReference type="ARBA" id="ARBA00022741"/>
    </source>
</evidence>
<keyword evidence="1" id="KW-0547">Nucleotide-binding</keyword>
<dbReference type="Gene3D" id="3.40.50.2300">
    <property type="match status" value="1"/>
</dbReference>
<dbReference type="SUPFAM" id="SSF52540">
    <property type="entry name" value="P-loop containing nucleoside triphosphate hydrolases"/>
    <property type="match status" value="1"/>
</dbReference>
<dbReference type="PROSITE" id="PS50045">
    <property type="entry name" value="SIGMA54_INTERACT_4"/>
    <property type="match status" value="1"/>
</dbReference>
<evidence type="ECO:0000313" key="9">
    <source>
        <dbReference type="EMBL" id="RCX28287.1"/>
    </source>
</evidence>
<feature type="domain" description="Response regulatory" evidence="8">
    <location>
        <begin position="4"/>
        <end position="118"/>
    </location>
</feature>
<dbReference type="OrthoDB" id="5297379at2"/>
<reference evidence="9 10" key="1">
    <citation type="submission" date="2018-07" db="EMBL/GenBank/DDBJ databases">
        <title>Genomic Encyclopedia of Type Strains, Phase IV (KMG-IV): sequencing the most valuable type-strain genomes for metagenomic binning, comparative biology and taxonomic classification.</title>
        <authorList>
            <person name="Goeker M."/>
        </authorList>
    </citation>
    <scope>NUCLEOTIDE SEQUENCE [LARGE SCALE GENOMIC DNA]</scope>
    <source>
        <strain evidence="9 10">DSM 26407</strain>
    </source>
</reference>
<feature type="region of interest" description="Disordered" evidence="6">
    <location>
        <begin position="378"/>
        <end position="398"/>
    </location>
</feature>
<evidence type="ECO:0000256" key="5">
    <source>
        <dbReference type="PROSITE-ProRule" id="PRU00169"/>
    </source>
</evidence>
<dbReference type="GO" id="GO:0000160">
    <property type="term" value="P:phosphorelay signal transduction system"/>
    <property type="evidence" value="ECO:0007669"/>
    <property type="project" value="InterPro"/>
</dbReference>
<dbReference type="InterPro" id="IPR027417">
    <property type="entry name" value="P-loop_NTPase"/>
</dbReference>
<dbReference type="Pfam" id="PF25601">
    <property type="entry name" value="AAA_lid_14"/>
    <property type="match status" value="1"/>
</dbReference>
<dbReference type="PANTHER" id="PTHR32071:SF99">
    <property type="entry name" value="TRANSCRIPTIONAL REGULATORY PROTEIN"/>
    <property type="match status" value="1"/>
</dbReference>
<organism evidence="9 10">
    <name type="scientific">Thioalbus denitrificans</name>
    <dbReference type="NCBI Taxonomy" id="547122"/>
    <lineage>
        <taxon>Bacteria</taxon>
        <taxon>Pseudomonadati</taxon>
        <taxon>Pseudomonadota</taxon>
        <taxon>Gammaproteobacteria</taxon>
        <taxon>Chromatiales</taxon>
        <taxon>Ectothiorhodospiraceae</taxon>
        <taxon>Thioalbus</taxon>
    </lineage>
</organism>
<feature type="domain" description="Sigma-54 factor interaction" evidence="7">
    <location>
        <begin position="143"/>
        <end position="371"/>
    </location>
</feature>
<dbReference type="PROSITE" id="PS00675">
    <property type="entry name" value="SIGMA54_INTERACT_1"/>
    <property type="match status" value="1"/>
</dbReference>
<dbReference type="GO" id="GO:0043565">
    <property type="term" value="F:sequence-specific DNA binding"/>
    <property type="evidence" value="ECO:0007669"/>
    <property type="project" value="InterPro"/>
</dbReference>
<dbReference type="SUPFAM" id="SSF52172">
    <property type="entry name" value="CheY-like"/>
    <property type="match status" value="1"/>
</dbReference>
<dbReference type="GO" id="GO:0006355">
    <property type="term" value="P:regulation of DNA-templated transcription"/>
    <property type="evidence" value="ECO:0007669"/>
    <property type="project" value="InterPro"/>
</dbReference>
<dbReference type="FunFam" id="3.40.50.300:FF:000006">
    <property type="entry name" value="DNA-binding transcriptional regulator NtrC"/>
    <property type="match status" value="1"/>
</dbReference>
<dbReference type="RefSeq" id="WP_114280232.1">
    <property type="nucleotide sequence ID" value="NZ_QPJY01000007.1"/>
</dbReference>
<dbReference type="Pfam" id="PF00158">
    <property type="entry name" value="Sigma54_activat"/>
    <property type="match status" value="1"/>
</dbReference>
<accession>A0A369C6Q0</accession>
<dbReference type="SUPFAM" id="SSF46689">
    <property type="entry name" value="Homeodomain-like"/>
    <property type="match status" value="1"/>
</dbReference>
<dbReference type="EMBL" id="QPJY01000007">
    <property type="protein sequence ID" value="RCX28287.1"/>
    <property type="molecule type" value="Genomic_DNA"/>
</dbReference>
<keyword evidence="4" id="KW-0804">Transcription</keyword>
<dbReference type="Gene3D" id="1.10.10.60">
    <property type="entry name" value="Homeodomain-like"/>
    <property type="match status" value="1"/>
</dbReference>
<dbReference type="InterPro" id="IPR001789">
    <property type="entry name" value="Sig_transdc_resp-reg_receiver"/>
</dbReference>
<dbReference type="Pfam" id="PF02954">
    <property type="entry name" value="HTH_8"/>
    <property type="match status" value="1"/>
</dbReference>
<dbReference type="InterPro" id="IPR003593">
    <property type="entry name" value="AAA+_ATPase"/>
</dbReference>
<name>A0A369C6Q0_9GAMM</name>
<evidence type="ECO:0000256" key="6">
    <source>
        <dbReference type="SAM" id="MobiDB-lite"/>
    </source>
</evidence>
<keyword evidence="3" id="KW-0805">Transcription regulation</keyword>
<dbReference type="GO" id="GO:0005524">
    <property type="term" value="F:ATP binding"/>
    <property type="evidence" value="ECO:0007669"/>
    <property type="project" value="UniProtKB-KW"/>
</dbReference>
<protein>
    <submittedName>
        <fullName evidence="9">Two component Fis family sigma54 specific transcriptional regulator</fullName>
    </submittedName>
</protein>
<dbReference type="InterPro" id="IPR002078">
    <property type="entry name" value="Sigma_54_int"/>
</dbReference>
<keyword evidence="5" id="KW-0597">Phosphoprotein</keyword>
<dbReference type="AlphaFoldDB" id="A0A369C6Q0"/>
<sequence>MRTQLLIVEDDAALAELLALHFEEQGYGTAIASTCAGAEAHLASHAVDLVLLDQHLPDGRGIELLRRLRAEDPELPVIMMTGLHDLDLAIEAIKEGALDFVHKPVKTQELELVMGRALESRRLRRELRVLQEEPAHPRTTSDFIGRGEAMLKVSKEIALTAASHANVLITGESGTGKEVVARLIHAHSGLSGPFVAVNCAAIVETLLESELFGHEKGAFTGAVERKVGKFELARDGTLFLDEIGELALPLQAKLLRILQEGTFERVGGNQKLTTNARIIAATNRDLLQEVREKRFREDLLYRLNVVTVHLPPLRERREDIPLLAQALMAKAAKKIHKPPLHITDGAEQALLRYPWLGNVRELENVLTQAMVHARDGLLTPDLLPSGPGEEPPPPATAEAPLKSLDEVEAEHIQRVLNHTGGHKGHTCEILGISRPALDRKIAKYALTLPQS</sequence>
<dbReference type="Gene3D" id="3.40.50.300">
    <property type="entry name" value="P-loop containing nucleotide triphosphate hydrolases"/>
    <property type="match status" value="1"/>
</dbReference>
<dbReference type="Proteomes" id="UP000252707">
    <property type="component" value="Unassembled WGS sequence"/>
</dbReference>
<dbReference type="InterPro" id="IPR002197">
    <property type="entry name" value="HTH_Fis"/>
</dbReference>
<dbReference type="InterPro" id="IPR025662">
    <property type="entry name" value="Sigma_54_int_dom_ATP-bd_1"/>
</dbReference>
<dbReference type="PANTHER" id="PTHR32071">
    <property type="entry name" value="TRANSCRIPTIONAL REGULATORY PROTEIN"/>
    <property type="match status" value="1"/>
</dbReference>
<dbReference type="Gene3D" id="1.10.8.60">
    <property type="match status" value="1"/>
</dbReference>
<comment type="caution">
    <text evidence="9">The sequence shown here is derived from an EMBL/GenBank/DDBJ whole genome shotgun (WGS) entry which is preliminary data.</text>
</comment>
<proteinExistence type="predicted"/>
<dbReference type="CDD" id="cd00009">
    <property type="entry name" value="AAA"/>
    <property type="match status" value="1"/>
</dbReference>
<keyword evidence="2" id="KW-0067">ATP-binding</keyword>
<dbReference type="InterPro" id="IPR009057">
    <property type="entry name" value="Homeodomain-like_sf"/>
</dbReference>
<evidence type="ECO:0000259" key="7">
    <source>
        <dbReference type="PROSITE" id="PS50045"/>
    </source>
</evidence>
<dbReference type="InterPro" id="IPR011006">
    <property type="entry name" value="CheY-like_superfamily"/>
</dbReference>
<evidence type="ECO:0000256" key="2">
    <source>
        <dbReference type="ARBA" id="ARBA00022840"/>
    </source>
</evidence>
<evidence type="ECO:0000259" key="8">
    <source>
        <dbReference type="PROSITE" id="PS50110"/>
    </source>
</evidence>
<dbReference type="SMART" id="SM00382">
    <property type="entry name" value="AAA"/>
    <property type="match status" value="1"/>
</dbReference>
<dbReference type="InterPro" id="IPR058031">
    <property type="entry name" value="AAA_lid_NorR"/>
</dbReference>
<dbReference type="SMART" id="SM00448">
    <property type="entry name" value="REC"/>
    <property type="match status" value="1"/>
</dbReference>
<evidence type="ECO:0000256" key="4">
    <source>
        <dbReference type="ARBA" id="ARBA00023163"/>
    </source>
</evidence>
<evidence type="ECO:0000256" key="3">
    <source>
        <dbReference type="ARBA" id="ARBA00023015"/>
    </source>
</evidence>